<dbReference type="SUPFAM" id="SSF56235">
    <property type="entry name" value="N-terminal nucleophile aminohydrolases (Ntn hydrolases)"/>
    <property type="match status" value="1"/>
</dbReference>
<feature type="active site" description="Nucleophile" evidence="9">
    <location>
        <position position="2"/>
    </location>
</feature>
<dbReference type="Gene3D" id="3.40.50.2020">
    <property type="match status" value="1"/>
</dbReference>
<comment type="pathway">
    <text evidence="1 8">Purine metabolism; IMP biosynthesis via de novo pathway; N(1)-(5-phospho-D-ribosyl)glycinamide from 5-phospho-alpha-D-ribose 1-diphosphate: step 1/2.</text>
</comment>
<dbReference type="CDD" id="cd06223">
    <property type="entry name" value="PRTases_typeI"/>
    <property type="match status" value="1"/>
</dbReference>
<dbReference type="Pfam" id="PF13522">
    <property type="entry name" value="GATase_6"/>
    <property type="match status" value="1"/>
</dbReference>
<dbReference type="NCBIfam" id="TIGR01134">
    <property type="entry name" value="purF"/>
    <property type="match status" value="1"/>
</dbReference>
<evidence type="ECO:0000256" key="10">
    <source>
        <dbReference type="PIRSR" id="PIRSR000485-2"/>
    </source>
</evidence>
<dbReference type="InterPro" id="IPR017932">
    <property type="entry name" value="GATase_2_dom"/>
</dbReference>
<dbReference type="InterPro" id="IPR029055">
    <property type="entry name" value="Ntn_hydrolases_N"/>
</dbReference>
<dbReference type="AlphaFoldDB" id="A0A1E4SUN1"/>
<comment type="similarity">
    <text evidence="2 8">In the C-terminal section; belongs to the purine/pyrimidine phosphoribosyltransferase family.</text>
</comment>
<dbReference type="HAMAP" id="MF_01931">
    <property type="entry name" value="PurF"/>
    <property type="match status" value="1"/>
</dbReference>
<dbReference type="SUPFAM" id="SSF53271">
    <property type="entry name" value="PRTase-like"/>
    <property type="match status" value="1"/>
</dbReference>
<evidence type="ECO:0000256" key="7">
    <source>
        <dbReference type="ARBA" id="ARBA00022962"/>
    </source>
</evidence>
<dbReference type="CDD" id="cd00715">
    <property type="entry name" value="GPATase_N"/>
    <property type="match status" value="1"/>
</dbReference>
<dbReference type="GO" id="GO:0009113">
    <property type="term" value="P:purine nucleobase biosynthetic process"/>
    <property type="evidence" value="ECO:0007669"/>
    <property type="project" value="InterPro"/>
</dbReference>
<evidence type="ECO:0000313" key="13">
    <source>
        <dbReference type="Proteomes" id="UP000094801"/>
    </source>
</evidence>
<gene>
    <name evidence="12" type="ORF">CANARDRAFT_209339</name>
</gene>
<sequence length="562" mass="62765">MCGILALVLSDQEKNCAPELFDGSLFLQHRGQDAAGIVTCGRRGRFYQCKGNGMARDVFTQQRMSGLVGNMGIAHLRYPTAGSSSTSEAQPFYVNSPYGISLSHNGNLTNGEELQKYMDEVVHRHINTDSDSELLLNLFASELATYDKSRVNNNDIFKALKGVFEKVKGAYACTAMLAGYGIIGFRDPHGIRPLLIGERLKEDGTKDYMIASESVVLKAHKFQVYRDILPGEAVIIPKNTMKPEFKQVVPLQSYTPDIFEYVYFARPDSVLDGISVYRSRLEMGVKLAKNIELQFSKIDKKVIEEIDVVIPVPDTSRHSALECAVSLNIPYREGFIKNRYVGRTFIMPDQQQRQSSVRRKLNAMASEFYGKSVLLVDDSIVRGTTSKEIVNMAREAGAKKVYFASCSPVIRHNHIYGIDLADTTALVGYNRNEEEIAKIIGADQVFYQTLKDMISCCQRDEQIKENELELALTPVVSRDDTINSQIMNNNQLPPIDSFEVGVFTGEYVTGNEEEYLSFAEKARALNARLKDMNQIDGGLHSLDMADAKAESEISIFNSGDYS</sequence>
<keyword evidence="5 8" id="KW-0808">Transferase</keyword>
<evidence type="ECO:0000256" key="9">
    <source>
        <dbReference type="PIRSR" id="PIRSR000485-1"/>
    </source>
</evidence>
<dbReference type="GO" id="GO:0006189">
    <property type="term" value="P:'de novo' IMP biosynthetic process"/>
    <property type="evidence" value="ECO:0007669"/>
    <property type="project" value="UniProtKB-UniPathway"/>
</dbReference>
<evidence type="ECO:0000256" key="5">
    <source>
        <dbReference type="ARBA" id="ARBA00022679"/>
    </source>
</evidence>
<feature type="binding site" evidence="10">
    <location>
        <position position="378"/>
    </location>
    <ligand>
        <name>Mg(2+)</name>
        <dbReference type="ChEBI" id="CHEBI:18420"/>
    </ligand>
</feature>
<dbReference type="InterPro" id="IPR005854">
    <property type="entry name" value="PurF"/>
</dbReference>
<dbReference type="PANTHER" id="PTHR11907">
    <property type="entry name" value="AMIDOPHOSPHORIBOSYLTRANSFERASE"/>
    <property type="match status" value="1"/>
</dbReference>
<dbReference type="Gene3D" id="3.60.20.10">
    <property type="entry name" value="Glutamine Phosphoribosylpyrophosphate, subunit 1, domain 1"/>
    <property type="match status" value="1"/>
</dbReference>
<comment type="catalytic activity">
    <reaction evidence="8">
        <text>5-phospho-beta-D-ribosylamine + L-glutamate + diphosphate = 5-phospho-alpha-D-ribose 1-diphosphate + L-glutamine + H2O</text>
        <dbReference type="Rhea" id="RHEA:14905"/>
        <dbReference type="ChEBI" id="CHEBI:15377"/>
        <dbReference type="ChEBI" id="CHEBI:29985"/>
        <dbReference type="ChEBI" id="CHEBI:33019"/>
        <dbReference type="ChEBI" id="CHEBI:58017"/>
        <dbReference type="ChEBI" id="CHEBI:58359"/>
        <dbReference type="ChEBI" id="CHEBI:58681"/>
        <dbReference type="EC" id="2.4.2.14"/>
    </reaction>
</comment>
<evidence type="ECO:0000256" key="6">
    <source>
        <dbReference type="ARBA" id="ARBA00022755"/>
    </source>
</evidence>
<keyword evidence="10" id="KW-0460">Magnesium</keyword>
<feature type="binding site" evidence="10">
    <location>
        <position position="315"/>
    </location>
    <ligand>
        <name>Mg(2+)</name>
        <dbReference type="ChEBI" id="CHEBI:18420"/>
    </ligand>
</feature>
<evidence type="ECO:0000256" key="2">
    <source>
        <dbReference type="ARBA" id="ARBA00010138"/>
    </source>
</evidence>
<keyword evidence="10" id="KW-0479">Metal-binding</keyword>
<reference evidence="13" key="1">
    <citation type="submission" date="2016-04" db="EMBL/GenBank/DDBJ databases">
        <title>Comparative genomics of biotechnologically important yeasts.</title>
        <authorList>
            <consortium name="DOE Joint Genome Institute"/>
            <person name="Riley R."/>
            <person name="Haridas S."/>
            <person name="Wolfe K.H."/>
            <person name="Lopes M.R."/>
            <person name="Hittinger C.T."/>
            <person name="Goker M."/>
            <person name="Salamov A."/>
            <person name="Wisecaver J."/>
            <person name="Long T.M."/>
            <person name="Aerts A.L."/>
            <person name="Barry K."/>
            <person name="Choi C."/>
            <person name="Clum A."/>
            <person name="Coughlan A.Y."/>
            <person name="Deshpande S."/>
            <person name="Douglass A.P."/>
            <person name="Hanson S.J."/>
            <person name="Klenk H.-P."/>
            <person name="Labutti K."/>
            <person name="Lapidus A."/>
            <person name="Lindquist E."/>
            <person name="Lipzen A."/>
            <person name="Meier-Kolthoff J.P."/>
            <person name="Ohm R.A."/>
            <person name="Otillar R.P."/>
            <person name="Pangilinan J."/>
            <person name="Peng Y."/>
            <person name="Rokas A."/>
            <person name="Rosa C.A."/>
            <person name="Scheuner C."/>
            <person name="Sibirny A.A."/>
            <person name="Slot J.C."/>
            <person name="Stielow J.B."/>
            <person name="Sun H."/>
            <person name="Kurtzman C.P."/>
            <person name="Blackwell M."/>
            <person name="Grigoriev I.V."/>
            <person name="Jeffries T.W."/>
        </authorList>
    </citation>
    <scope>NUCLEOTIDE SEQUENCE [LARGE SCALE GENOMIC DNA]</scope>
    <source>
        <strain evidence="13">NRRL YB-2248</strain>
    </source>
</reference>
<organism evidence="12 13">
    <name type="scientific">[Candida] arabinofermentans NRRL YB-2248</name>
    <dbReference type="NCBI Taxonomy" id="983967"/>
    <lineage>
        <taxon>Eukaryota</taxon>
        <taxon>Fungi</taxon>
        <taxon>Dikarya</taxon>
        <taxon>Ascomycota</taxon>
        <taxon>Saccharomycotina</taxon>
        <taxon>Pichiomycetes</taxon>
        <taxon>Pichiales</taxon>
        <taxon>Pichiaceae</taxon>
        <taxon>Ogataea</taxon>
        <taxon>Ogataea/Candida clade</taxon>
    </lineage>
</organism>
<feature type="domain" description="Glutamine amidotransferase type-2" evidence="11">
    <location>
        <begin position="2"/>
        <end position="239"/>
    </location>
</feature>
<dbReference type="EMBL" id="KV453866">
    <property type="protein sequence ID" value="ODV83224.1"/>
    <property type="molecule type" value="Genomic_DNA"/>
</dbReference>
<keyword evidence="6 8" id="KW-0658">Purine biosynthesis</keyword>
<evidence type="ECO:0000256" key="4">
    <source>
        <dbReference type="ARBA" id="ARBA00022676"/>
    </source>
</evidence>
<dbReference type="InterPro" id="IPR035584">
    <property type="entry name" value="PurF_N"/>
</dbReference>
<keyword evidence="4 8" id="KW-0328">Glycosyltransferase</keyword>
<accession>A0A1E4SUN1</accession>
<evidence type="ECO:0000256" key="1">
    <source>
        <dbReference type="ARBA" id="ARBA00005209"/>
    </source>
</evidence>
<dbReference type="InterPro" id="IPR000836">
    <property type="entry name" value="PRTase_dom"/>
</dbReference>
<dbReference type="Proteomes" id="UP000094801">
    <property type="component" value="Unassembled WGS sequence"/>
</dbReference>
<dbReference type="PROSITE" id="PS51278">
    <property type="entry name" value="GATASE_TYPE_2"/>
    <property type="match status" value="1"/>
</dbReference>
<dbReference type="GO" id="GO:0004044">
    <property type="term" value="F:amidophosphoribosyltransferase activity"/>
    <property type="evidence" value="ECO:0007669"/>
    <property type="project" value="UniProtKB-EC"/>
</dbReference>
<evidence type="ECO:0000256" key="8">
    <source>
        <dbReference type="PIRNR" id="PIRNR000485"/>
    </source>
</evidence>
<evidence type="ECO:0000313" key="12">
    <source>
        <dbReference type="EMBL" id="ODV83224.1"/>
    </source>
</evidence>
<comment type="cofactor">
    <cofactor evidence="10">
        <name>Mg(2+)</name>
        <dbReference type="ChEBI" id="CHEBI:18420"/>
    </cofactor>
    <text evidence="10">Binds 1 Mg(2+) ion per subunit.</text>
</comment>
<dbReference type="UniPathway" id="UPA00074">
    <property type="reaction ID" value="UER00124"/>
</dbReference>
<feature type="binding site" evidence="10">
    <location>
        <position position="377"/>
    </location>
    <ligand>
        <name>Mg(2+)</name>
        <dbReference type="ChEBI" id="CHEBI:18420"/>
    </ligand>
</feature>
<evidence type="ECO:0000256" key="3">
    <source>
        <dbReference type="ARBA" id="ARBA00011941"/>
    </source>
</evidence>
<dbReference type="STRING" id="983967.A0A1E4SUN1"/>
<dbReference type="EC" id="2.4.2.14" evidence="3 8"/>
<dbReference type="PIRSF" id="PIRSF000485">
    <property type="entry name" value="Amd_phspho_trans"/>
    <property type="match status" value="1"/>
</dbReference>
<dbReference type="OrthoDB" id="191723at2759"/>
<dbReference type="GO" id="GO:0046872">
    <property type="term" value="F:metal ion binding"/>
    <property type="evidence" value="ECO:0007669"/>
    <property type="project" value="UniProtKB-KW"/>
</dbReference>
<keyword evidence="7" id="KW-0315">Glutamine amidotransferase</keyword>
<keyword evidence="13" id="KW-1185">Reference proteome</keyword>
<evidence type="ECO:0000259" key="11">
    <source>
        <dbReference type="PROSITE" id="PS51278"/>
    </source>
</evidence>
<dbReference type="InterPro" id="IPR029057">
    <property type="entry name" value="PRTase-like"/>
</dbReference>
<protein>
    <recommendedName>
        <fullName evidence="3 8">Amidophosphoribosyltransferase</fullName>
        <shortName evidence="8">ATase</shortName>
        <ecNumber evidence="3 8">2.4.2.14</ecNumber>
    </recommendedName>
    <alternativeName>
        <fullName evidence="8">Glutamine phosphoribosylpyrophosphate amidotransferase</fullName>
    </alternativeName>
</protein>
<name>A0A1E4SUN1_9ASCO</name>
<proteinExistence type="inferred from homology"/>